<dbReference type="EMBL" id="BNDV01000010">
    <property type="protein sequence ID" value="GHI15250.1"/>
    <property type="molecule type" value="Genomic_DNA"/>
</dbReference>
<protein>
    <submittedName>
        <fullName evidence="1">Uncharacterized protein</fullName>
    </submittedName>
</protein>
<organism evidence="1 2">
    <name type="scientific">Streptomyces virginiae</name>
    <name type="common">Streptomyces cinnamonensis</name>
    <dbReference type="NCBI Taxonomy" id="1961"/>
    <lineage>
        <taxon>Bacteria</taxon>
        <taxon>Bacillati</taxon>
        <taxon>Actinomycetota</taxon>
        <taxon>Actinomycetes</taxon>
        <taxon>Kitasatosporales</taxon>
        <taxon>Streptomycetaceae</taxon>
        <taxon>Streptomyces</taxon>
    </lineage>
</organism>
<evidence type="ECO:0000313" key="2">
    <source>
        <dbReference type="Proteomes" id="UP000660554"/>
    </source>
</evidence>
<sequence length="111" mass="11640">MPAPLRCRPGAIRCRPACPPGPPPVVRQAQSIGPGLDVEAPARQRAYYVNEEEVPQAGSRLTVAYNRTRGRDGQVVVWLGARRGAGRGEATSGLAFDHLVDTTPDGPGAAG</sequence>
<dbReference type="Proteomes" id="UP000660554">
    <property type="component" value="Unassembled WGS sequence"/>
</dbReference>
<accession>A0ABQ3NR35</accession>
<gene>
    <name evidence="1" type="ORF">Scinn_47130</name>
</gene>
<evidence type="ECO:0000313" key="1">
    <source>
        <dbReference type="EMBL" id="GHI15250.1"/>
    </source>
</evidence>
<keyword evidence="2" id="KW-1185">Reference proteome</keyword>
<proteinExistence type="predicted"/>
<name>A0ABQ3NR35_STRVG</name>
<comment type="caution">
    <text evidence="1">The sequence shown here is derived from an EMBL/GenBank/DDBJ whole genome shotgun (WGS) entry which is preliminary data.</text>
</comment>
<reference evidence="2" key="1">
    <citation type="submission" date="2020-09" db="EMBL/GenBank/DDBJ databases">
        <title>Whole genome shotgun sequence of Streptomyces cinnamonensis NBRC 15873.</title>
        <authorList>
            <person name="Komaki H."/>
            <person name="Tamura T."/>
        </authorList>
    </citation>
    <scope>NUCLEOTIDE SEQUENCE [LARGE SCALE GENOMIC DNA]</scope>
    <source>
        <strain evidence="2">NBRC 15873</strain>
    </source>
</reference>